<organism evidence="1 2">
    <name type="scientific">Wenyingzhuangia gilva</name>
    <dbReference type="NCBI Taxonomy" id="3057677"/>
    <lineage>
        <taxon>Bacteria</taxon>
        <taxon>Pseudomonadati</taxon>
        <taxon>Bacteroidota</taxon>
        <taxon>Flavobacteriia</taxon>
        <taxon>Flavobacteriales</taxon>
        <taxon>Flavobacteriaceae</taxon>
        <taxon>Wenyingzhuangia</taxon>
    </lineage>
</organism>
<evidence type="ECO:0000313" key="1">
    <source>
        <dbReference type="EMBL" id="MDO3696063.1"/>
    </source>
</evidence>
<dbReference type="Pfam" id="PF07661">
    <property type="entry name" value="MORN_2"/>
    <property type="match status" value="2"/>
</dbReference>
<sequence>MKKNFLLIFLTLSAISFGQRSELKICDCKELVMKGKDGKSAFKNKMAYTGKCQTKNSNGIVSKELNYYNGQLQGESKEYYLNGDLKEITEYSRNMKHGKYILYNENGQIIIEGNYKNKLKEGKWKYYDKDSGKLTKTTDFKFGKEKNSR</sequence>
<gene>
    <name evidence="1" type="ORF">QVZ41_14515</name>
</gene>
<dbReference type="Proteomes" id="UP001168642">
    <property type="component" value="Unassembled WGS sequence"/>
</dbReference>
<comment type="caution">
    <text evidence="1">The sequence shown here is derived from an EMBL/GenBank/DDBJ whole genome shotgun (WGS) entry which is preliminary data.</text>
</comment>
<protein>
    <recommendedName>
        <fullName evidence="3">Toxin-antitoxin system YwqK family antitoxin</fullName>
    </recommendedName>
</protein>
<keyword evidence="2" id="KW-1185">Reference proteome</keyword>
<accession>A0ABT8VVQ8</accession>
<dbReference type="SUPFAM" id="SSF82185">
    <property type="entry name" value="Histone H3 K4-specific methyltransferase SET7/9 N-terminal domain"/>
    <property type="match status" value="1"/>
</dbReference>
<dbReference type="Gene3D" id="2.20.110.10">
    <property type="entry name" value="Histone H3 K4-specific methyltransferase SET7/9 N-terminal domain"/>
    <property type="match status" value="1"/>
</dbReference>
<reference evidence="1" key="1">
    <citation type="submission" date="2023-07" db="EMBL/GenBank/DDBJ databases">
        <title>Wenyingzhuangia sp. chi5 genome sequencing and assembly.</title>
        <authorList>
            <person name="Park S."/>
        </authorList>
    </citation>
    <scope>NUCLEOTIDE SEQUENCE</scope>
    <source>
        <strain evidence="1">Chi5</strain>
    </source>
</reference>
<evidence type="ECO:0000313" key="2">
    <source>
        <dbReference type="Proteomes" id="UP001168642"/>
    </source>
</evidence>
<dbReference type="EMBL" id="JAUMIT010000031">
    <property type="protein sequence ID" value="MDO3696063.1"/>
    <property type="molecule type" value="Genomic_DNA"/>
</dbReference>
<evidence type="ECO:0008006" key="3">
    <source>
        <dbReference type="Google" id="ProtNLM"/>
    </source>
</evidence>
<dbReference type="RefSeq" id="WP_302885369.1">
    <property type="nucleotide sequence ID" value="NZ_JAUMIT010000031.1"/>
</dbReference>
<dbReference type="InterPro" id="IPR011652">
    <property type="entry name" value="MORN_2"/>
</dbReference>
<name>A0ABT8VVQ8_9FLAO</name>
<proteinExistence type="predicted"/>